<dbReference type="GO" id="GO:0004818">
    <property type="term" value="F:glutamate-tRNA ligase activity"/>
    <property type="evidence" value="ECO:0007669"/>
    <property type="project" value="UniProtKB-UniRule"/>
</dbReference>
<evidence type="ECO:0000256" key="6">
    <source>
        <dbReference type="ARBA" id="ARBA00023146"/>
    </source>
</evidence>
<dbReference type="InterPro" id="IPR020751">
    <property type="entry name" value="aa-tRNA-synth_I_codon-bd_sub2"/>
</dbReference>
<dbReference type="InterPro" id="IPR004527">
    <property type="entry name" value="Glu-tRNA-ligase_bac/mito"/>
</dbReference>
<dbReference type="CDD" id="cd00808">
    <property type="entry name" value="GluRS_core"/>
    <property type="match status" value="1"/>
</dbReference>
<dbReference type="NCBIfam" id="TIGR00464">
    <property type="entry name" value="gltX_bact"/>
    <property type="match status" value="1"/>
</dbReference>
<evidence type="ECO:0000259" key="9">
    <source>
        <dbReference type="Pfam" id="PF19269"/>
    </source>
</evidence>
<sequence length="479" mass="51313">MRAMPQHEVVTRFAPSPTGRLHVGNARTALFSWLLARRAGGRFLLRIEDTDRGRSDAGHEAALMEDLRWLGLDWDEGPDVGGPHGPYRQSARGALYEEAFARLLAAGAAYPCFCAEEKLAAARARARAAGRPPRYPGTCAALSAREAGRRLAAGEPAALRLRVPAGREIVWQDLVRGRQAVRSDALGDFVIRRADGTPAFLFANAVDDALMGVTHVLRGEDHVANTPRQLLLLERLGLVPPRYGHLPLLVGADGRPLAKRRGDAAVAALREAGYLPGAVRNLLARLGHRGREAGWLEPEAMAAGFDPARIGRAPARYDAQALAHWQREALARLGDEALWAWMGTGAPALAARVPPGRGAAFAAAVRDNVLLPREALVWAERLWGEGAPEPEAVAALQGAGAAFLEAALAAADAPDLRQAAARIAAATGRRGRALYLPLRAALTGTTSGPELGALWALLGPEGRRRRLRQALDRIREETL</sequence>
<dbReference type="RefSeq" id="WP_123401616.1">
    <property type="nucleotide sequence ID" value="NZ_RJVI01000002.1"/>
</dbReference>
<feature type="binding site" evidence="7">
    <location>
        <position position="259"/>
    </location>
    <ligand>
        <name>ATP</name>
        <dbReference type="ChEBI" id="CHEBI:30616"/>
    </ligand>
</feature>
<evidence type="ECO:0000313" key="11">
    <source>
        <dbReference type="Proteomes" id="UP000276634"/>
    </source>
</evidence>
<evidence type="ECO:0000256" key="1">
    <source>
        <dbReference type="ARBA" id="ARBA00007894"/>
    </source>
</evidence>
<dbReference type="EMBL" id="RJVI01000002">
    <property type="protein sequence ID" value="ROR32709.1"/>
    <property type="molecule type" value="Genomic_DNA"/>
</dbReference>
<dbReference type="InterPro" id="IPR008925">
    <property type="entry name" value="aa_tRNA-synth_I_cd-bd_sf"/>
</dbReference>
<keyword evidence="3 7" id="KW-0547">Nucleotide-binding</keyword>
<name>A0A3N1Y1L4_9GAMM</name>
<dbReference type="InterPro" id="IPR014729">
    <property type="entry name" value="Rossmann-like_a/b/a_fold"/>
</dbReference>
<dbReference type="HAMAP" id="MF_00022">
    <property type="entry name" value="Glu_tRNA_synth_type1"/>
    <property type="match status" value="1"/>
</dbReference>
<feature type="short sequence motif" description="'HIGH' region" evidence="7">
    <location>
        <begin position="15"/>
        <end position="25"/>
    </location>
</feature>
<protein>
    <recommendedName>
        <fullName evidence="7">Glutamate--tRNA ligase</fullName>
        <ecNumber evidence="7">6.1.1.17</ecNumber>
    </recommendedName>
    <alternativeName>
        <fullName evidence="7">Glutamyl-tRNA synthetase</fullName>
        <shortName evidence="7">GluRS</shortName>
    </alternativeName>
</protein>
<accession>A0A3N1Y1L4</accession>
<gene>
    <name evidence="7" type="primary">gltX</name>
    <name evidence="10" type="ORF">EDC57_1920</name>
</gene>
<keyword evidence="5 7" id="KW-0648">Protein biosynthesis</keyword>
<keyword evidence="6 7" id="KW-0030">Aminoacyl-tRNA synthetase</keyword>
<dbReference type="InterPro" id="IPR000924">
    <property type="entry name" value="Glu/Gln-tRNA-synth"/>
</dbReference>
<evidence type="ECO:0000256" key="2">
    <source>
        <dbReference type="ARBA" id="ARBA00022598"/>
    </source>
</evidence>
<feature type="domain" description="Glutamyl/glutaminyl-tRNA synthetase class Ib catalytic" evidence="8">
    <location>
        <begin position="8"/>
        <end position="289"/>
    </location>
</feature>
<comment type="caution">
    <text evidence="7">Lacks conserved residue(s) required for the propagation of feature annotation.</text>
</comment>
<dbReference type="InterPro" id="IPR020058">
    <property type="entry name" value="Glu/Gln-tRNA-synth_Ib_cat-dom"/>
</dbReference>
<dbReference type="PROSITE" id="PS00178">
    <property type="entry name" value="AA_TRNA_LIGASE_I"/>
    <property type="match status" value="1"/>
</dbReference>
<dbReference type="PANTHER" id="PTHR43311">
    <property type="entry name" value="GLUTAMATE--TRNA LIGASE"/>
    <property type="match status" value="1"/>
</dbReference>
<dbReference type="GO" id="GO:0000049">
    <property type="term" value="F:tRNA binding"/>
    <property type="evidence" value="ECO:0007669"/>
    <property type="project" value="InterPro"/>
</dbReference>
<evidence type="ECO:0000259" key="8">
    <source>
        <dbReference type="Pfam" id="PF00749"/>
    </source>
</evidence>
<evidence type="ECO:0000256" key="7">
    <source>
        <dbReference type="HAMAP-Rule" id="MF_00022"/>
    </source>
</evidence>
<dbReference type="GO" id="GO:0006424">
    <property type="term" value="P:glutamyl-tRNA aminoacylation"/>
    <property type="evidence" value="ECO:0007669"/>
    <property type="project" value="UniProtKB-UniRule"/>
</dbReference>
<dbReference type="PANTHER" id="PTHR43311:SF2">
    <property type="entry name" value="GLUTAMATE--TRNA LIGASE, MITOCHONDRIAL-RELATED"/>
    <property type="match status" value="1"/>
</dbReference>
<organism evidence="10 11">
    <name type="scientific">Inmirania thermothiophila</name>
    <dbReference type="NCBI Taxonomy" id="1750597"/>
    <lineage>
        <taxon>Bacteria</taxon>
        <taxon>Pseudomonadati</taxon>
        <taxon>Pseudomonadota</taxon>
        <taxon>Gammaproteobacteria</taxon>
        <taxon>Chromatiales</taxon>
        <taxon>Ectothiorhodospiraceae</taxon>
        <taxon>Inmirania</taxon>
    </lineage>
</organism>
<evidence type="ECO:0000256" key="4">
    <source>
        <dbReference type="ARBA" id="ARBA00022840"/>
    </source>
</evidence>
<proteinExistence type="inferred from homology"/>
<dbReference type="GO" id="GO:0008270">
    <property type="term" value="F:zinc ion binding"/>
    <property type="evidence" value="ECO:0007669"/>
    <property type="project" value="InterPro"/>
</dbReference>
<keyword evidence="4 7" id="KW-0067">ATP-binding</keyword>
<dbReference type="AlphaFoldDB" id="A0A3N1Y1L4"/>
<dbReference type="Proteomes" id="UP000276634">
    <property type="component" value="Unassembled WGS sequence"/>
</dbReference>
<dbReference type="GO" id="GO:0005524">
    <property type="term" value="F:ATP binding"/>
    <property type="evidence" value="ECO:0007669"/>
    <property type="project" value="UniProtKB-UniRule"/>
</dbReference>
<dbReference type="PRINTS" id="PR00987">
    <property type="entry name" value="TRNASYNTHGLU"/>
</dbReference>
<dbReference type="OrthoDB" id="9807503at2"/>
<evidence type="ECO:0000313" key="10">
    <source>
        <dbReference type="EMBL" id="ROR32709.1"/>
    </source>
</evidence>
<dbReference type="SUPFAM" id="SSF48163">
    <property type="entry name" value="An anticodon-binding domain of class I aminoacyl-tRNA synthetases"/>
    <property type="match status" value="1"/>
</dbReference>
<comment type="function">
    <text evidence="7">Catalyzes the attachment of glutamate to tRNA(Glu) in a two-step reaction: glutamate is first activated by ATP to form Glu-AMP and then transferred to the acceptor end of tRNA(Glu).</text>
</comment>
<dbReference type="InterPro" id="IPR049940">
    <property type="entry name" value="GluQ/Sye"/>
</dbReference>
<comment type="catalytic activity">
    <reaction evidence="7">
        <text>tRNA(Glu) + L-glutamate + ATP = L-glutamyl-tRNA(Glu) + AMP + diphosphate</text>
        <dbReference type="Rhea" id="RHEA:23540"/>
        <dbReference type="Rhea" id="RHEA-COMP:9663"/>
        <dbReference type="Rhea" id="RHEA-COMP:9680"/>
        <dbReference type="ChEBI" id="CHEBI:29985"/>
        <dbReference type="ChEBI" id="CHEBI:30616"/>
        <dbReference type="ChEBI" id="CHEBI:33019"/>
        <dbReference type="ChEBI" id="CHEBI:78442"/>
        <dbReference type="ChEBI" id="CHEBI:78520"/>
        <dbReference type="ChEBI" id="CHEBI:456215"/>
        <dbReference type="EC" id="6.1.1.17"/>
    </reaction>
</comment>
<comment type="subcellular location">
    <subcellularLocation>
        <location evidence="7">Cytoplasm</location>
    </subcellularLocation>
</comment>
<dbReference type="SUPFAM" id="SSF52374">
    <property type="entry name" value="Nucleotidylyl transferase"/>
    <property type="match status" value="1"/>
</dbReference>
<dbReference type="EC" id="6.1.1.17" evidence="7"/>
<reference evidence="10 11" key="1">
    <citation type="submission" date="2018-11" db="EMBL/GenBank/DDBJ databases">
        <title>Genomic Encyclopedia of Type Strains, Phase IV (KMG-IV): sequencing the most valuable type-strain genomes for metagenomic binning, comparative biology and taxonomic classification.</title>
        <authorList>
            <person name="Goeker M."/>
        </authorList>
    </citation>
    <scope>NUCLEOTIDE SEQUENCE [LARGE SCALE GENOMIC DNA]</scope>
    <source>
        <strain evidence="10 11">DSM 100275</strain>
    </source>
</reference>
<dbReference type="GO" id="GO:0005829">
    <property type="term" value="C:cytosol"/>
    <property type="evidence" value="ECO:0007669"/>
    <property type="project" value="TreeGrafter"/>
</dbReference>
<comment type="similarity">
    <text evidence="1 7">Belongs to the class-I aminoacyl-tRNA synthetase family. Glutamate--tRNA ligase type 1 subfamily.</text>
</comment>
<dbReference type="Pfam" id="PF00749">
    <property type="entry name" value="tRNA-synt_1c"/>
    <property type="match status" value="1"/>
</dbReference>
<dbReference type="InterPro" id="IPR045462">
    <property type="entry name" value="aa-tRNA-synth_I_cd-bd"/>
</dbReference>
<dbReference type="Gene3D" id="1.10.10.350">
    <property type="match status" value="1"/>
</dbReference>
<comment type="subunit">
    <text evidence="7">Monomer.</text>
</comment>
<feature type="domain" description="Aminoacyl-tRNA synthetase class I anticodon-binding" evidence="9">
    <location>
        <begin position="406"/>
        <end position="471"/>
    </location>
</feature>
<keyword evidence="11" id="KW-1185">Reference proteome</keyword>
<evidence type="ECO:0000256" key="3">
    <source>
        <dbReference type="ARBA" id="ARBA00022741"/>
    </source>
</evidence>
<dbReference type="InterPro" id="IPR001412">
    <property type="entry name" value="aa-tRNA-synth_I_CS"/>
</dbReference>
<dbReference type="InterPro" id="IPR033910">
    <property type="entry name" value="GluRS_core"/>
</dbReference>
<keyword evidence="7" id="KW-0963">Cytoplasm</keyword>
<dbReference type="Gene3D" id="3.40.50.620">
    <property type="entry name" value="HUPs"/>
    <property type="match status" value="1"/>
</dbReference>
<dbReference type="Pfam" id="PF19269">
    <property type="entry name" value="Anticodon_2"/>
    <property type="match status" value="1"/>
</dbReference>
<keyword evidence="2 7" id="KW-0436">Ligase</keyword>
<dbReference type="NCBIfam" id="NF004315">
    <property type="entry name" value="PRK05710.1-4"/>
    <property type="match status" value="1"/>
</dbReference>
<comment type="caution">
    <text evidence="10">The sequence shown here is derived from an EMBL/GenBank/DDBJ whole genome shotgun (WGS) entry which is preliminary data.</text>
</comment>
<evidence type="ECO:0000256" key="5">
    <source>
        <dbReference type="ARBA" id="ARBA00022917"/>
    </source>
</evidence>